<reference evidence="4 5" key="1">
    <citation type="submission" date="2016-09" db="EMBL/GenBank/DDBJ databases">
        <title>The draft genome of Dichanthelium oligosanthes: A C3 panicoid grass species.</title>
        <authorList>
            <person name="Studer A.J."/>
            <person name="Schnable J.C."/>
            <person name="Brutnell T.P."/>
        </authorList>
    </citation>
    <scope>NUCLEOTIDE SEQUENCE [LARGE SCALE GENOMIC DNA]</scope>
    <source>
        <strain evidence="5">cv. Kellogg 1175</strain>
        <tissue evidence="4">Leaf</tissue>
    </source>
</reference>
<proteinExistence type="predicted"/>
<keyword evidence="2" id="KW-1133">Transmembrane helix</keyword>
<name>A0A1E5WB25_9POAL</name>
<dbReference type="InterPro" id="IPR007658">
    <property type="entry name" value="DUF594"/>
</dbReference>
<dbReference type="AlphaFoldDB" id="A0A1E5WB25"/>
<dbReference type="Pfam" id="PF04578">
    <property type="entry name" value="DUF594"/>
    <property type="match status" value="1"/>
</dbReference>
<feature type="transmembrane region" description="Helical" evidence="2">
    <location>
        <begin position="63"/>
        <end position="85"/>
    </location>
</feature>
<evidence type="ECO:0000313" key="4">
    <source>
        <dbReference type="EMBL" id="OEL34613.1"/>
    </source>
</evidence>
<evidence type="ECO:0000256" key="1">
    <source>
        <dbReference type="SAM" id="MobiDB-lite"/>
    </source>
</evidence>
<dbReference type="Pfam" id="PF13968">
    <property type="entry name" value="DUF4220"/>
    <property type="match status" value="1"/>
</dbReference>
<evidence type="ECO:0000256" key="2">
    <source>
        <dbReference type="SAM" id="Phobius"/>
    </source>
</evidence>
<accession>A0A1E5WB25</accession>
<dbReference type="EMBL" id="LWDX02014773">
    <property type="protein sequence ID" value="OEL34613.1"/>
    <property type="molecule type" value="Genomic_DNA"/>
</dbReference>
<keyword evidence="2" id="KW-0812">Transmembrane</keyword>
<feature type="transmembrane region" description="Helical" evidence="2">
    <location>
        <begin position="6"/>
        <end position="26"/>
    </location>
</feature>
<dbReference type="Proteomes" id="UP000095767">
    <property type="component" value="Unassembled WGS sequence"/>
</dbReference>
<dbReference type="PANTHER" id="PTHR31325">
    <property type="entry name" value="OS01G0798800 PROTEIN-RELATED"/>
    <property type="match status" value="1"/>
</dbReference>
<feature type="transmembrane region" description="Helical" evidence="2">
    <location>
        <begin position="143"/>
        <end position="160"/>
    </location>
</feature>
<organism evidence="4 5">
    <name type="scientific">Dichanthelium oligosanthes</name>
    <dbReference type="NCBI Taxonomy" id="888268"/>
    <lineage>
        <taxon>Eukaryota</taxon>
        <taxon>Viridiplantae</taxon>
        <taxon>Streptophyta</taxon>
        <taxon>Embryophyta</taxon>
        <taxon>Tracheophyta</taxon>
        <taxon>Spermatophyta</taxon>
        <taxon>Magnoliopsida</taxon>
        <taxon>Liliopsida</taxon>
        <taxon>Poales</taxon>
        <taxon>Poaceae</taxon>
        <taxon>PACMAD clade</taxon>
        <taxon>Panicoideae</taxon>
        <taxon>Panicodae</taxon>
        <taxon>Paniceae</taxon>
        <taxon>Dichantheliinae</taxon>
        <taxon>Dichanthelium</taxon>
    </lineage>
</organism>
<dbReference type="STRING" id="888268.A0A1E5WB25"/>
<comment type="caution">
    <text evidence="4">The sequence shown here is derived from an EMBL/GenBank/DDBJ whole genome shotgun (WGS) entry which is preliminary data.</text>
</comment>
<feature type="compositionally biased region" description="Basic residues" evidence="1">
    <location>
        <begin position="696"/>
        <end position="706"/>
    </location>
</feature>
<evidence type="ECO:0000259" key="3">
    <source>
        <dbReference type="Pfam" id="PF13968"/>
    </source>
</evidence>
<protein>
    <recommendedName>
        <fullName evidence="3">DUF4220 domain-containing protein</fullName>
    </recommendedName>
</protein>
<sequence>MAGDGWVADIIWHAMILVGKMLVNFWRSWSMEFLLGLSFLMQLVLNLLAGFRWRGASALPRWVIWLCYVGGGASAVLEWTIWLCYVGADYVPKYALGNLSVSGSSGERQLAAFWAPFFLLHLGGPDSITAYQLEDNELSGRSIMEFFLQVVGTLYVIYYVVSGSRALMLATCLMFLVGVAKYVERLLGLHRANLGNLSSSLMGQQRHAGAAAGGRRNHHQRPAFGGVTIDRLMTAHSLFYICKHAFVDSSVEENLDEDAAAEKKKELFSLEAKYLFEVMEMELSLMYDFLYTKAAVIHTSYGYCIRALSPFATAAAFVLVELSNRHDRHRQSDVWTTRVLVAATFILETVSLVRTLGSSWTGFLIYRSRLRPAWIRHQLACKSRWERFRRAVASLGLANVQDHRRWSGNMDQLNMLKLATCGQRQRKEFWAAGSVERCAWNIKIGCLKTLVYKRVEGKVRAFRNELKGKSSYKTKKMLKLAANLRTDRGWRALDRHKLLKLKDYLGPELQLGILTWHIGTDIYLHISDNVKASKGELHKQVEAIRTLSNYMMYLLALRPDMLPGLVTRGLFQLTCEGLHDIWTKSSKHSPINRQEQLARVLHDKWGEGGSGDEINTYLATGIELGRELIKLEKEPDPDRPRDMVKAIFDVWVDMLFHAGYRCSKESHAKRLAHGGELTTIVWLLAEHAGLFIDRKTSKKKGGRRPSNKGNSIQLEKSVLRPNEG</sequence>
<dbReference type="OrthoDB" id="642048at2759"/>
<feature type="transmembrane region" description="Helical" evidence="2">
    <location>
        <begin position="33"/>
        <end position="51"/>
    </location>
</feature>
<evidence type="ECO:0000313" key="5">
    <source>
        <dbReference type="Proteomes" id="UP000095767"/>
    </source>
</evidence>
<dbReference type="InterPro" id="IPR025315">
    <property type="entry name" value="DUF4220"/>
</dbReference>
<keyword evidence="2" id="KW-0472">Membrane</keyword>
<gene>
    <name evidence="4" type="ORF">BAE44_0004369</name>
</gene>
<keyword evidence="5" id="KW-1185">Reference proteome</keyword>
<feature type="region of interest" description="Disordered" evidence="1">
    <location>
        <begin position="696"/>
        <end position="724"/>
    </location>
</feature>
<feature type="domain" description="DUF4220" evidence="3">
    <location>
        <begin position="82"/>
        <end position="417"/>
    </location>
</feature>